<dbReference type="GO" id="GO:0016788">
    <property type="term" value="F:hydrolase activity, acting on ester bonds"/>
    <property type="evidence" value="ECO:0007669"/>
    <property type="project" value="UniProtKB-ARBA"/>
</dbReference>
<dbReference type="RefSeq" id="WP_146402649.1">
    <property type="nucleotide sequence ID" value="NZ_SJPJ01000001.1"/>
</dbReference>
<organism evidence="1 2">
    <name type="scientific">Novipirellula herctigrandis</name>
    <dbReference type="NCBI Taxonomy" id="2527986"/>
    <lineage>
        <taxon>Bacteria</taxon>
        <taxon>Pseudomonadati</taxon>
        <taxon>Planctomycetota</taxon>
        <taxon>Planctomycetia</taxon>
        <taxon>Pirellulales</taxon>
        <taxon>Pirellulaceae</taxon>
        <taxon>Novipirellula</taxon>
    </lineage>
</organism>
<accession>A0A5C5ZC92</accession>
<evidence type="ECO:0000313" key="1">
    <source>
        <dbReference type="EMBL" id="TWT84777.1"/>
    </source>
</evidence>
<dbReference type="AlphaFoldDB" id="A0A5C5ZC92"/>
<dbReference type="Gene3D" id="3.40.50.1110">
    <property type="entry name" value="SGNH hydrolase"/>
    <property type="match status" value="1"/>
</dbReference>
<comment type="caution">
    <text evidence="1">The sequence shown here is derived from an EMBL/GenBank/DDBJ whole genome shotgun (WGS) entry which is preliminary data.</text>
</comment>
<proteinExistence type="predicted"/>
<name>A0A5C5ZC92_9BACT</name>
<evidence type="ECO:0008006" key="3">
    <source>
        <dbReference type="Google" id="ProtNLM"/>
    </source>
</evidence>
<gene>
    <name evidence="1" type="ORF">CA13_62570</name>
</gene>
<protein>
    <recommendedName>
        <fullName evidence="3">DUF4886 domain-containing protein</fullName>
    </recommendedName>
</protein>
<dbReference type="Proteomes" id="UP000315010">
    <property type="component" value="Unassembled WGS sequence"/>
</dbReference>
<dbReference type="EMBL" id="SJPJ01000001">
    <property type="protein sequence ID" value="TWT84777.1"/>
    <property type="molecule type" value="Genomic_DNA"/>
</dbReference>
<sequence length="328" mass="37198">MYLRFALLFTICLPAYRQVSAENDAQPLRVYFIGNSVTDTIRYGAFAELAESRDQSIIWGRHMIPGAPLEWIYDHPDSGFAEQPFGHYPKALGEFTWDAISVQPFDRHLHGKNEKGEERGDVEMIRDLAERAAKKNPEVQIYIYARWPRITSSGKSLEFDKNDYDPANPGSGADLSKADSYADRFNAKYTGGWDATNETRDYFDQLLDEVRAVTPFLEKPPKLVPVGDVMLALHKMMQAGQVEGYTSIYQLYRDGIHLNEMGSYLVGCTFYAVMLNQSPVGLPTEPYGTLDPVIAEIVQKTVWKVVRPRPSVYDGLPNIPMKGQTRRR</sequence>
<dbReference type="SUPFAM" id="SSF52266">
    <property type="entry name" value="SGNH hydrolase"/>
    <property type="match status" value="1"/>
</dbReference>
<dbReference type="OrthoDB" id="269741at2"/>
<reference evidence="1 2" key="1">
    <citation type="submission" date="2019-02" db="EMBL/GenBank/DDBJ databases">
        <title>Deep-cultivation of Planctomycetes and their phenomic and genomic characterization uncovers novel biology.</title>
        <authorList>
            <person name="Wiegand S."/>
            <person name="Jogler M."/>
            <person name="Boedeker C."/>
            <person name="Pinto D."/>
            <person name="Vollmers J."/>
            <person name="Rivas-Marin E."/>
            <person name="Kohn T."/>
            <person name="Peeters S.H."/>
            <person name="Heuer A."/>
            <person name="Rast P."/>
            <person name="Oberbeckmann S."/>
            <person name="Bunk B."/>
            <person name="Jeske O."/>
            <person name="Meyerdierks A."/>
            <person name="Storesund J.E."/>
            <person name="Kallscheuer N."/>
            <person name="Luecker S."/>
            <person name="Lage O.M."/>
            <person name="Pohl T."/>
            <person name="Merkel B.J."/>
            <person name="Hornburger P."/>
            <person name="Mueller R.-W."/>
            <person name="Bruemmer F."/>
            <person name="Labrenz M."/>
            <person name="Spormann A.M."/>
            <person name="Op Den Camp H."/>
            <person name="Overmann J."/>
            <person name="Amann R."/>
            <person name="Jetten M.S.M."/>
            <person name="Mascher T."/>
            <person name="Medema M.H."/>
            <person name="Devos D.P."/>
            <person name="Kaster A.-K."/>
            <person name="Ovreas L."/>
            <person name="Rohde M."/>
            <person name="Galperin M.Y."/>
            <person name="Jogler C."/>
        </authorList>
    </citation>
    <scope>NUCLEOTIDE SEQUENCE [LARGE SCALE GENOMIC DNA]</scope>
    <source>
        <strain evidence="1 2">CA13</strain>
    </source>
</reference>
<dbReference type="InterPro" id="IPR036514">
    <property type="entry name" value="SGNH_hydro_sf"/>
</dbReference>
<keyword evidence="2" id="KW-1185">Reference proteome</keyword>
<evidence type="ECO:0000313" key="2">
    <source>
        <dbReference type="Proteomes" id="UP000315010"/>
    </source>
</evidence>